<dbReference type="eggNOG" id="ENOG5032T50">
    <property type="taxonomic scope" value="Bacteria"/>
</dbReference>
<keyword evidence="2" id="KW-1185">Reference proteome</keyword>
<dbReference type="OrthoDB" id="979732at2"/>
<evidence type="ECO:0008006" key="3">
    <source>
        <dbReference type="Google" id="ProtNLM"/>
    </source>
</evidence>
<protein>
    <recommendedName>
        <fullName evidence="3">Tellurite resistance protein TerB</fullName>
    </recommendedName>
</protein>
<reference evidence="1 2" key="1">
    <citation type="submission" date="2016-11" db="EMBL/GenBank/DDBJ databases">
        <authorList>
            <person name="Jaros S."/>
            <person name="Januszkiewicz K."/>
            <person name="Wedrychowicz H."/>
        </authorList>
    </citation>
    <scope>NUCLEOTIDE SEQUENCE [LARGE SCALE GENOMIC DNA]</scope>
    <source>
        <strain evidence="1 2">CGMCC 1.12213</strain>
    </source>
</reference>
<dbReference type="STRING" id="1178825.SAMN05216261_0979"/>
<organism evidence="1 2">
    <name type="scientific">Algibacter luteus</name>
    <dbReference type="NCBI Taxonomy" id="1178825"/>
    <lineage>
        <taxon>Bacteria</taxon>
        <taxon>Pseudomonadati</taxon>
        <taxon>Bacteroidota</taxon>
        <taxon>Flavobacteriia</taxon>
        <taxon>Flavobacteriales</taxon>
        <taxon>Flavobacteriaceae</taxon>
        <taxon>Algibacter</taxon>
    </lineage>
</organism>
<accession>A0A1M6BZ26</accession>
<evidence type="ECO:0000313" key="2">
    <source>
        <dbReference type="Proteomes" id="UP000184396"/>
    </source>
</evidence>
<gene>
    <name evidence="1" type="ORF">SAMN05216261_0979</name>
</gene>
<dbReference type="EMBL" id="FQYK01000002">
    <property type="protein sequence ID" value="SHI53982.1"/>
    <property type="molecule type" value="Genomic_DNA"/>
</dbReference>
<sequence length="133" mass="15674">MERKDIDFYQVLGKLFYAVAATDKRVVAEEINAFKKYLKTKWIKAEEFKNHNNYEGIKQIYLTFEALNQQDSPDPETYFEAFIKFKKNNEHLFSKNLKQLISSTAHAIANSYARKNKSELIMLAQLDLELKKE</sequence>
<evidence type="ECO:0000313" key="1">
    <source>
        <dbReference type="EMBL" id="SHI53982.1"/>
    </source>
</evidence>
<dbReference type="RefSeq" id="WP_019387596.1">
    <property type="nucleotide sequence ID" value="NZ_ALIH01000006.1"/>
</dbReference>
<dbReference type="Proteomes" id="UP000184396">
    <property type="component" value="Unassembled WGS sequence"/>
</dbReference>
<dbReference type="AlphaFoldDB" id="A0A1M6BZ26"/>
<name>A0A1M6BZ26_9FLAO</name>
<proteinExistence type="predicted"/>